<evidence type="ECO:0000313" key="2">
    <source>
        <dbReference type="Proteomes" id="UP000632849"/>
    </source>
</evidence>
<dbReference type="Proteomes" id="UP000632849">
    <property type="component" value="Unassembled WGS sequence"/>
</dbReference>
<dbReference type="EMBL" id="BNBE01000002">
    <property type="protein sequence ID" value="GHG12131.1"/>
    <property type="molecule type" value="Genomic_DNA"/>
</dbReference>
<dbReference type="RefSeq" id="WP_190043121.1">
    <property type="nucleotide sequence ID" value="NZ_BNBE01000002.1"/>
</dbReference>
<dbReference type="InterPro" id="IPR029057">
    <property type="entry name" value="PRTase-like"/>
</dbReference>
<keyword evidence="2" id="KW-1185">Reference proteome</keyword>
<evidence type="ECO:0000313" key="1">
    <source>
        <dbReference type="EMBL" id="GHG12131.1"/>
    </source>
</evidence>
<dbReference type="CDD" id="cd06223">
    <property type="entry name" value="PRTases_typeI"/>
    <property type="match status" value="1"/>
</dbReference>
<organism evidence="1 2">
    <name type="scientific">Streptomyces filamentosus</name>
    <name type="common">Streptomyces roseosporus</name>
    <dbReference type="NCBI Taxonomy" id="67294"/>
    <lineage>
        <taxon>Bacteria</taxon>
        <taxon>Bacillati</taxon>
        <taxon>Actinomycetota</taxon>
        <taxon>Actinomycetes</taxon>
        <taxon>Kitasatosporales</taxon>
        <taxon>Streptomycetaceae</taxon>
        <taxon>Streptomyces</taxon>
    </lineage>
</organism>
<accession>A0A919BU90</accession>
<dbReference type="SUPFAM" id="SSF53271">
    <property type="entry name" value="PRTase-like"/>
    <property type="match status" value="1"/>
</dbReference>
<evidence type="ECO:0008006" key="3">
    <source>
        <dbReference type="Google" id="ProtNLM"/>
    </source>
</evidence>
<gene>
    <name evidence="1" type="ORF">GCM10017667_51850</name>
</gene>
<proteinExistence type="predicted"/>
<reference evidence="1" key="2">
    <citation type="submission" date="2020-09" db="EMBL/GenBank/DDBJ databases">
        <authorList>
            <person name="Sun Q."/>
            <person name="Ohkuma M."/>
        </authorList>
    </citation>
    <scope>NUCLEOTIDE SEQUENCE</scope>
    <source>
        <strain evidence="1">JCM 4122</strain>
    </source>
</reference>
<sequence length="642" mass="69127">MTTVPVRPLTVGALARDLVASAGQAVSALRCYETLAALWVRSEDRRLPTAEWLRASTLRAAGRLIRGEMQVAAPDADLVPRELTSDESIVRLPASLAVQGVEWPDIVQLSERWLSARSDGWPVAVVGVRTGGAYLAPLVAARLAREGLDVHLASVRPGERITPGRRRILLVDDPPLTGRTLVSLAQRLAEPGNTDVLVPAFRDDDVQPLRDAGISVTVLPRSRWASTRRLASGALDTYLSKEATWIGRAEAPVSVVGFRPGRENSALAAWPGLRRRSPARAAFTLSTRHGRQPVVASWIPPGIFGDTARATATALSSALTPATVGVAPAMVISEDLSMSAQLTPRGDCWLDDAVGYALDRSVQLPVAMSLRAPAPIPAALKTVATALTNGNPGMVLPRLHRWVMSMGSSVPDGRCEAEKWLIDAEGGLRKTGHLTHAYRRDNELLTPLVDLAAIIVAFGTDLKTVAAAVDQRLSDDESCLPALATAMLCYGVARGEQLPRTYNPERAAATAREAHRLQRAMIDAALVLQEALHIPVSSRTPVLRRWRRQPAALLQPMLPFRGRPAPKAPRIDTRNVEEAVTRWAEGRFEPVQAGSALLLAPLGPASTWQHATAELGDLAARLPHPHLLAWCGVPLVQLEETC</sequence>
<reference evidence="1" key="1">
    <citation type="journal article" date="2014" name="Int. J. Syst. Evol. Microbiol.">
        <title>Complete genome sequence of Corynebacterium casei LMG S-19264T (=DSM 44701T), isolated from a smear-ripened cheese.</title>
        <authorList>
            <consortium name="US DOE Joint Genome Institute (JGI-PGF)"/>
            <person name="Walter F."/>
            <person name="Albersmeier A."/>
            <person name="Kalinowski J."/>
            <person name="Ruckert C."/>
        </authorList>
    </citation>
    <scope>NUCLEOTIDE SEQUENCE</scope>
    <source>
        <strain evidence="1">JCM 4122</strain>
    </source>
</reference>
<name>A0A919BU90_STRFL</name>
<dbReference type="AlphaFoldDB" id="A0A919BU90"/>
<protein>
    <recommendedName>
        <fullName evidence="3">Phosphoribosyltransferase domain-containing protein</fullName>
    </recommendedName>
</protein>
<dbReference type="InterPro" id="IPR000836">
    <property type="entry name" value="PRTase_dom"/>
</dbReference>
<comment type="caution">
    <text evidence="1">The sequence shown here is derived from an EMBL/GenBank/DDBJ whole genome shotgun (WGS) entry which is preliminary data.</text>
</comment>